<name>A0A9J7LAP1_BRAFL</name>
<keyword evidence="4" id="KW-1185">Reference proteome</keyword>
<feature type="compositionally biased region" description="Basic and acidic residues" evidence="2">
    <location>
        <begin position="1987"/>
        <end position="2024"/>
    </location>
</feature>
<feature type="compositionally biased region" description="Acidic residues" evidence="2">
    <location>
        <begin position="240"/>
        <end position="255"/>
    </location>
</feature>
<accession>A0A9J7LAP1</accession>
<dbReference type="PANTHER" id="PTHR18898">
    <property type="entry name" value="NUCLEOPROTEIN TPR-RELATED"/>
    <property type="match status" value="1"/>
</dbReference>
<sequence>MTRAKGGRRGRGRGRGAGRGRTRAAAAEETEDTPLEKSPDTDLQSTDTDKPVNESTEEEKQHESDAPSQSEDIPTESAAQPGTSETEEEASPLPTGKRNQGQPRISESETTDDSEGSTRRGRRSLRGRVSQKVDVEEPESSAPVQEDTISPTRRGRRGKAVNPPEEKVQEQPNIEETEPLEVEDDSKREVEEITSQDVPEENTPKTEEEQSLSQNQGESVHVIEDAEAVATQQEPSSSEDKEEQPTEIEEPEMSEDSGAPTRRGRRSQRGKVSEDAGTSSQDQEETISPTRRGRRGTAEPEEKLEEQSNIEEPKPPEVTIMEHSDGKEEDDAHTDLSKAIVENNEAQLSENVDAANAQEPGTDTKLRASDAGLKEEPITSEKSKPESEPESSKETEGKEEPMEVECSEQTAEEKEIPLHPDKEAETLRLQETVAAKSSAQPDISEAKEEKGPIGDQREEPMESESSTAESSVPETTENTEISPRKGRRSQAGRGRGRGRGGRGRGRGRGRTSLPPETDTQDTKQTGDKDDGENTSVLEAAIATFIEQSSDDGEEKMEEAAKVAPPVVASKEDQEEQRSKEDEKSEDEEVKRAGSGPEETVTAAPPTRRRGRSAGIKDDKDETKPESSEVKTADLKESGPSQHTSEPPKTIVRKERETSEDSDMPESKRRKLEPAASAVTVKEEPMETDLPTKAQEDAKEEPQQSNVPVDDTKIKLHLKTNVEKVVKEEDKAGPGNVKAEESVEEQASPNALLEGLEELDQSLDTGESATMDKKAASPEAELWEQVDGEKPVKTAEEKQEVKTDVSKQEKKADTSEQEQKTDTSEQQKKIDISEQEKKTNMSPQEGTDRDTQEQTANTSNKKKRKKKEPKPDPMEEDAWVATRQHERATKTASAEAQTASTSAEVKAKPAQGEPTDRLKQTVQWKPDEWMWCEVCQIKARAWLAKTHCNTIKHIELSIFGTLIVNCQLCNITVRRSNAAEHFQGSKHSDNAGEKGVSWLPLFCEPCGALHLSEKEQEDHKTAANHVRLLQRLSVANQQTEGLLCCSLCEKGDISSLEDLRAHYQSGVHLVKLKRSVMGDLAAEASVVDGVQLSWQWEADKDKWYSFTKEENVIINAAVKKEKDVVYLTSKSSGDLCFCLDLTNMMVIDLGSKSKSFVRLRCATKSDLNNKDYTWQWQQGFGDVFTCWMPYMALHTILLEKASRNHEPTVQITTGSHSYDLDMSSLEHKGSKGTKKVQRVRAKTEGENSLLTHFGPPPEKQEEKSKQQVSAGGRSASTVTASGGAARKVGRVDKDQGRAKREAISFKVKSQSEGKPTLLTRKKSRSRSRSKDRDRSGHRRRSRSRSPRRRRDRGRSASRSKSRGRSRSRSRSRDGRRRRQRSRRSYSNSSSDSSSDSQRRRSRSRSRRYNRSPARSSNHQMLMQRAYQDTMMNARYLAQEKQRLQQEKIILEQQRKLEEERLKREWAALQDSKQRQQAGISYPAASSNKYYSMISAASTVASQRHTTAVPALPGSTGFPPPGAVGFPPPGAVGFPPPGAAGFPPPGAAGFPQPVRAAVPNTAQGQYPWSTNKPTAPTAQGQYPWSTDKPSAQTPQGQYPWSTSKPSTQTAQGQYPWSTNKPSVQTAQAQYPWSTNKPSTDTGRAASYTQHPWSTGNSSSSTKSTSSHSQYPWSTSTSQASSNTSQTPYATHPWSTAASDKPSSQHPWSKPDSSQSKWDKPPDGWSHQAAASGRPPLLPTPEAPTPLLPTPEPPTPEPPKPVVQRAAGLKSDILLMQAVQETVQQTVQVPKKPKPTTMTTWDLISKYLQEQMGIDIVTREAVEQILKQPALVERIQKYYREHGLEMSETQDTSTQQASTIQPASMLETQQAGVVQQAQSAGLQQAAGLAGSQQPQVEQAKVQLLAQLINMGVVQPTDLAASQPELAAASIVQAAMAATEASSSASAEASQQSVGQWSQSTSQTQAISQTQAMSQTQVREPTEASSQFRAEWGRSGEDRGRSVPEQSDRLGRRLPEDTLDVRGYDVRSRGLQGEPPRSHGAGSLGDVPGSRGQTELLRDPPRRAPPEALRDTLPRDPYRRAEEYPDRRDRGERGEWDRYDRERLAYERDRREWELYEYERSRRRELDELDRRRGPDPREFDERYRGREPLHPGREERERELEEWARRRRQFDPEGSGDPGRGYTDRGPSYSDPRPSPYNRPGHHPQQVSEELYDPEAVTSDGEEDVYDAEEESSVDFAKSLLSKVNVPPMAPELVEDALRSPEVLDQLKQFRLKNAPAPVVASYLQVVLTQAAASPSMQQQRVRYRGKRGGRLSKLRNFKKMIDKLTSELEQVQQMKQGLGDRCPQELHDVIANKSMVLNDFKRKALELEEICKAQGKMV</sequence>
<feature type="compositionally biased region" description="Low complexity" evidence="2">
    <location>
        <begin position="1651"/>
        <end position="1684"/>
    </location>
</feature>
<reference evidence="4" key="1">
    <citation type="journal article" date="2020" name="Nat. Ecol. Evol.">
        <title>Deeply conserved synteny resolves early events in vertebrate evolution.</title>
        <authorList>
            <person name="Simakov O."/>
            <person name="Marletaz F."/>
            <person name="Yue J.X."/>
            <person name="O'Connell B."/>
            <person name="Jenkins J."/>
            <person name="Brandt A."/>
            <person name="Calef R."/>
            <person name="Tung C.H."/>
            <person name="Huang T.K."/>
            <person name="Schmutz J."/>
            <person name="Satoh N."/>
            <person name="Yu J.K."/>
            <person name="Putnam N.H."/>
            <person name="Green R.E."/>
            <person name="Rokhsar D.S."/>
        </authorList>
    </citation>
    <scope>NUCLEOTIDE SEQUENCE [LARGE SCALE GENOMIC DNA]</scope>
    <source>
        <strain evidence="4">S238N-H82</strain>
    </source>
</reference>
<feature type="region of interest" description="Disordered" evidence="2">
    <location>
        <begin position="1219"/>
        <end position="1420"/>
    </location>
</feature>
<feature type="compositionally biased region" description="Basic residues" evidence="2">
    <location>
        <begin position="1"/>
        <end position="22"/>
    </location>
</feature>
<feature type="compositionally biased region" description="Basic and acidic residues" evidence="2">
    <location>
        <begin position="2052"/>
        <end position="2091"/>
    </location>
</feature>
<feature type="region of interest" description="Disordered" evidence="2">
    <location>
        <begin position="1518"/>
        <end position="1760"/>
    </location>
</feature>
<feature type="compositionally biased region" description="Low complexity" evidence="2">
    <location>
        <begin position="1383"/>
        <end position="1394"/>
    </location>
</feature>
<evidence type="ECO:0000313" key="4">
    <source>
        <dbReference type="Proteomes" id="UP000001554"/>
    </source>
</evidence>
<feature type="region of interest" description="Disordered" evidence="2">
    <location>
        <begin position="1945"/>
        <end position="2091"/>
    </location>
</feature>
<keyword evidence="1" id="KW-0175">Coiled coil</keyword>
<feature type="compositionally biased region" description="Basic and acidic residues" evidence="2">
    <location>
        <begin position="1288"/>
        <end position="1302"/>
    </location>
</feature>
<evidence type="ECO:0000256" key="2">
    <source>
        <dbReference type="SAM" id="MobiDB-lite"/>
    </source>
</evidence>
<feature type="compositionally biased region" description="Polar residues" evidence="2">
    <location>
        <begin position="276"/>
        <end position="289"/>
    </location>
</feature>
<protein>
    <submittedName>
        <fullName evidence="5">Uncharacterized protein LOC118417720 isoform X1</fullName>
    </submittedName>
</protein>
<feature type="compositionally biased region" description="Basic residues" evidence="2">
    <location>
        <begin position="1398"/>
        <end position="1408"/>
    </location>
</feature>
<feature type="domain" description="WWE" evidence="3">
    <location>
        <begin position="1078"/>
        <end position="1158"/>
    </location>
</feature>
<feature type="domain" description="WWE" evidence="3">
    <location>
        <begin position="1159"/>
        <end position="1240"/>
    </location>
</feature>
<gene>
    <name evidence="5" type="primary">LOC118417720</name>
</gene>
<feature type="compositionally biased region" description="Basic residues" evidence="2">
    <location>
        <begin position="484"/>
        <end position="509"/>
    </location>
</feature>
<feature type="compositionally biased region" description="Basic and acidic residues" evidence="2">
    <location>
        <begin position="444"/>
        <end position="460"/>
    </location>
</feature>
<feature type="compositionally biased region" description="Polar residues" evidence="2">
    <location>
        <begin position="66"/>
        <end position="84"/>
    </location>
</feature>
<feature type="compositionally biased region" description="Polar residues" evidence="2">
    <location>
        <begin position="1690"/>
        <end position="1713"/>
    </location>
</feature>
<feature type="compositionally biased region" description="Basic and acidic residues" evidence="2">
    <location>
        <begin position="311"/>
        <end position="326"/>
    </location>
</feature>
<feature type="region of interest" description="Disordered" evidence="2">
    <location>
        <begin position="1"/>
        <end position="918"/>
    </location>
</feature>
<feature type="compositionally biased region" description="Basic and acidic residues" evidence="2">
    <location>
        <begin position="47"/>
        <end position="65"/>
    </location>
</feature>
<dbReference type="OrthoDB" id="10050447at2759"/>
<feature type="coiled-coil region" evidence="1">
    <location>
        <begin position="2312"/>
        <end position="2339"/>
    </location>
</feature>
<feature type="compositionally biased region" description="Low complexity" evidence="2">
    <location>
        <begin position="889"/>
        <end position="902"/>
    </location>
</feature>
<feature type="compositionally biased region" description="Basic residues" evidence="2">
    <location>
        <begin position="1229"/>
        <end position="1239"/>
    </location>
</feature>
<dbReference type="Gene3D" id="3.30.720.50">
    <property type="match status" value="2"/>
</dbReference>
<evidence type="ECO:0000259" key="3">
    <source>
        <dbReference type="PROSITE" id="PS50918"/>
    </source>
</evidence>
<feature type="compositionally biased region" description="Basic and acidic residues" evidence="2">
    <location>
        <begin position="2120"/>
        <end position="2161"/>
    </location>
</feature>
<dbReference type="PANTHER" id="PTHR18898:SF2">
    <property type="entry name" value="NUCLEOPROTEIN TPR"/>
    <property type="match status" value="1"/>
</dbReference>
<evidence type="ECO:0000256" key="1">
    <source>
        <dbReference type="SAM" id="Coils"/>
    </source>
</evidence>
<dbReference type="InterPro" id="IPR037197">
    <property type="entry name" value="WWE_dom_sf"/>
</dbReference>
<dbReference type="RefSeq" id="XP_035679282.1">
    <property type="nucleotide sequence ID" value="XM_035823389.1"/>
</dbReference>
<dbReference type="PROSITE" id="PS50918">
    <property type="entry name" value="WWE"/>
    <property type="match status" value="2"/>
</dbReference>
<feature type="compositionally biased region" description="Basic and acidic residues" evidence="2">
    <location>
        <begin position="569"/>
        <end position="582"/>
    </location>
</feature>
<dbReference type="Proteomes" id="UP000001554">
    <property type="component" value="Chromosome 6"/>
</dbReference>
<feature type="compositionally biased region" description="Pro residues" evidence="2">
    <location>
        <begin position="1733"/>
        <end position="1758"/>
    </location>
</feature>
<feature type="compositionally biased region" description="Polar residues" evidence="2">
    <location>
        <begin position="1558"/>
        <end position="1650"/>
    </location>
</feature>
<dbReference type="Pfam" id="PF02825">
    <property type="entry name" value="WWE"/>
    <property type="match status" value="2"/>
</dbReference>
<feature type="compositionally biased region" description="Polar residues" evidence="2">
    <location>
        <begin position="463"/>
        <end position="481"/>
    </location>
</feature>
<feature type="compositionally biased region" description="Basic and acidic residues" evidence="2">
    <location>
        <begin position="411"/>
        <end position="428"/>
    </location>
</feature>
<feature type="compositionally biased region" description="Basic residues" evidence="2">
    <location>
        <begin position="1334"/>
        <end position="1382"/>
    </location>
</feature>
<dbReference type="InterPro" id="IPR004170">
    <property type="entry name" value="WWE_dom"/>
</dbReference>
<feature type="compositionally biased region" description="Basic and acidic residues" evidence="2">
    <location>
        <begin position="709"/>
        <end position="731"/>
    </location>
</feature>
<feature type="compositionally biased region" description="Low complexity" evidence="2">
    <location>
        <begin position="1268"/>
        <end position="1285"/>
    </location>
</feature>
<feature type="region of interest" description="Disordered" evidence="2">
    <location>
        <begin position="2120"/>
        <end position="2228"/>
    </location>
</feature>
<dbReference type="KEGG" id="bfo:118417720"/>
<feature type="compositionally biased region" description="Acidic residues" evidence="2">
    <location>
        <begin position="173"/>
        <end position="184"/>
    </location>
</feature>
<feature type="compositionally biased region" description="Pro residues" evidence="2">
    <location>
        <begin position="1518"/>
        <end position="1544"/>
    </location>
</feature>
<dbReference type="SUPFAM" id="SSF117839">
    <property type="entry name" value="WWE domain"/>
    <property type="match status" value="2"/>
</dbReference>
<dbReference type="GeneID" id="118417720"/>
<organism evidence="4 5">
    <name type="scientific">Branchiostoma floridae</name>
    <name type="common">Florida lancelet</name>
    <name type="synonym">Amphioxus</name>
    <dbReference type="NCBI Taxonomy" id="7739"/>
    <lineage>
        <taxon>Eukaryota</taxon>
        <taxon>Metazoa</taxon>
        <taxon>Chordata</taxon>
        <taxon>Cephalochordata</taxon>
        <taxon>Leptocardii</taxon>
        <taxon>Amphioxiformes</taxon>
        <taxon>Branchiostomatidae</taxon>
        <taxon>Branchiostoma</taxon>
    </lineage>
</organism>
<feature type="compositionally biased region" description="Basic and acidic residues" evidence="2">
    <location>
        <begin position="614"/>
        <end position="636"/>
    </location>
</feature>
<feature type="coiled-coil region" evidence="1">
    <location>
        <begin position="1432"/>
        <end position="1459"/>
    </location>
</feature>
<proteinExistence type="predicted"/>
<feature type="compositionally biased region" description="Basic and acidic residues" evidence="2">
    <location>
        <begin position="786"/>
        <end position="838"/>
    </location>
</feature>
<reference evidence="5" key="2">
    <citation type="submission" date="2025-08" db="UniProtKB">
        <authorList>
            <consortium name="RefSeq"/>
        </authorList>
    </citation>
    <scope>IDENTIFICATION</scope>
    <source>
        <strain evidence="5">S238N-H82</strain>
        <tissue evidence="5">Testes</tissue>
    </source>
</reference>
<feature type="compositionally biased region" description="Acidic residues" evidence="2">
    <location>
        <begin position="2217"/>
        <end position="2228"/>
    </location>
</feature>
<feature type="compositionally biased region" description="Basic and acidic residues" evidence="2">
    <location>
        <begin position="362"/>
        <end position="401"/>
    </location>
</feature>
<feature type="compositionally biased region" description="Low complexity" evidence="2">
    <location>
        <begin position="1945"/>
        <end position="1973"/>
    </location>
</feature>
<evidence type="ECO:0000313" key="5">
    <source>
        <dbReference type="RefSeq" id="XP_035679282.1"/>
    </source>
</evidence>